<feature type="compositionally biased region" description="Low complexity" evidence="2">
    <location>
        <begin position="866"/>
        <end position="877"/>
    </location>
</feature>
<dbReference type="InterPro" id="IPR001849">
    <property type="entry name" value="PH_domain"/>
</dbReference>
<keyword evidence="5" id="KW-1185">Reference proteome</keyword>
<feature type="region of interest" description="Disordered" evidence="2">
    <location>
        <begin position="373"/>
        <end position="495"/>
    </location>
</feature>
<dbReference type="AlphaFoldDB" id="A0A8T1MSJ3"/>
<feature type="compositionally biased region" description="Low complexity" evidence="2">
    <location>
        <begin position="843"/>
        <end position="854"/>
    </location>
</feature>
<dbReference type="InterPro" id="IPR011993">
    <property type="entry name" value="PH-like_dom_sf"/>
</dbReference>
<evidence type="ECO:0000259" key="3">
    <source>
        <dbReference type="PROSITE" id="PS50200"/>
    </source>
</evidence>
<dbReference type="InterPro" id="IPR039665">
    <property type="entry name" value="PH_APBB1IP"/>
</dbReference>
<feature type="region of interest" description="Disordered" evidence="2">
    <location>
        <begin position="180"/>
        <end position="209"/>
    </location>
</feature>
<protein>
    <submittedName>
        <fullName evidence="4">Ras-associated and pleckstrin y domains-containing protein 1</fullName>
    </submittedName>
</protein>
<dbReference type="OrthoDB" id="6235964at2759"/>
<dbReference type="Gene3D" id="2.30.29.30">
    <property type="entry name" value="Pleckstrin-homology domain (PH domain)/Phosphotyrosine-binding domain (PTB)"/>
    <property type="match status" value="1"/>
</dbReference>
<dbReference type="PROSITE" id="PS50200">
    <property type="entry name" value="RA"/>
    <property type="match status" value="1"/>
</dbReference>
<feature type="compositionally biased region" description="Polar residues" evidence="2">
    <location>
        <begin position="403"/>
        <end position="416"/>
    </location>
</feature>
<dbReference type="Pfam" id="PF21989">
    <property type="entry name" value="RA_2"/>
    <property type="match status" value="1"/>
</dbReference>
<dbReference type="Proteomes" id="UP000286415">
    <property type="component" value="Unassembled WGS sequence"/>
</dbReference>
<feature type="region of interest" description="Disordered" evidence="2">
    <location>
        <begin position="841"/>
        <end position="921"/>
    </location>
</feature>
<evidence type="ECO:0000256" key="1">
    <source>
        <dbReference type="SAM" id="Coils"/>
    </source>
</evidence>
<name>A0A8T1MSJ3_CLOSI</name>
<feature type="compositionally biased region" description="Low complexity" evidence="2">
    <location>
        <begin position="431"/>
        <end position="440"/>
    </location>
</feature>
<dbReference type="CDD" id="cd01259">
    <property type="entry name" value="PH_APBB1IP"/>
    <property type="match status" value="1"/>
</dbReference>
<dbReference type="InterPro" id="IPR039664">
    <property type="entry name" value="GRB/APBB1IP"/>
</dbReference>
<feature type="coiled-coil region" evidence="1">
    <location>
        <begin position="143"/>
        <end position="177"/>
    </location>
</feature>
<dbReference type="InterPro" id="IPR029071">
    <property type="entry name" value="Ubiquitin-like_domsf"/>
</dbReference>
<dbReference type="EMBL" id="NIRI02000042">
    <property type="protein sequence ID" value="KAG5452357.1"/>
    <property type="molecule type" value="Genomic_DNA"/>
</dbReference>
<feature type="compositionally biased region" description="Polar residues" evidence="2">
    <location>
        <begin position="77"/>
        <end position="86"/>
    </location>
</feature>
<dbReference type="PANTHER" id="PTHR11243">
    <property type="entry name" value="GROWTH FACTOR RECEPTOR-BOUND PROTEIN"/>
    <property type="match status" value="1"/>
</dbReference>
<feature type="compositionally biased region" description="Polar residues" evidence="2">
    <location>
        <begin position="373"/>
        <end position="387"/>
    </location>
</feature>
<dbReference type="Gene3D" id="3.10.20.90">
    <property type="entry name" value="Phosphatidylinositol 3-kinase Catalytic Subunit, Chain A, domain 1"/>
    <property type="match status" value="1"/>
</dbReference>
<reference evidence="4 5" key="1">
    <citation type="journal article" date="2018" name="Biotechnol. Adv.">
        <title>Improved genomic resources and new bioinformatic workflow for the carcinogenic parasite Clonorchis sinensis: Biotechnological implications.</title>
        <authorList>
            <person name="Wang D."/>
            <person name="Korhonen P.K."/>
            <person name="Gasser R.B."/>
            <person name="Young N.D."/>
        </authorList>
    </citation>
    <scope>NUCLEOTIDE SEQUENCE [LARGE SCALE GENOMIC DNA]</scope>
    <source>
        <strain evidence="4">Cs-k2</strain>
    </source>
</reference>
<dbReference type="SUPFAM" id="SSF54236">
    <property type="entry name" value="Ubiquitin-like"/>
    <property type="match status" value="1"/>
</dbReference>
<dbReference type="PANTHER" id="PTHR11243:SF23">
    <property type="entry name" value="LD06925P"/>
    <property type="match status" value="1"/>
</dbReference>
<feature type="domain" description="Ras-associating" evidence="3">
    <location>
        <begin position="504"/>
        <end position="590"/>
    </location>
</feature>
<evidence type="ECO:0000256" key="2">
    <source>
        <dbReference type="SAM" id="MobiDB-lite"/>
    </source>
</evidence>
<accession>A0A8T1MSJ3</accession>
<dbReference type="SMART" id="SM00233">
    <property type="entry name" value="PH"/>
    <property type="match status" value="1"/>
</dbReference>
<feature type="compositionally biased region" description="Low complexity" evidence="2">
    <location>
        <begin position="460"/>
        <end position="479"/>
    </location>
</feature>
<feature type="compositionally biased region" description="Low complexity" evidence="2">
    <location>
        <begin position="30"/>
        <end position="40"/>
    </location>
</feature>
<proteinExistence type="predicted"/>
<gene>
    <name evidence="4" type="ORF">CSKR_105217</name>
</gene>
<feature type="region of interest" description="Disordered" evidence="2">
    <location>
        <begin position="24"/>
        <end position="95"/>
    </location>
</feature>
<dbReference type="Pfam" id="PF00169">
    <property type="entry name" value="PH"/>
    <property type="match status" value="1"/>
</dbReference>
<evidence type="ECO:0000313" key="5">
    <source>
        <dbReference type="Proteomes" id="UP000286415"/>
    </source>
</evidence>
<dbReference type="SUPFAM" id="SSF50729">
    <property type="entry name" value="PH domain-like"/>
    <property type="match status" value="1"/>
</dbReference>
<reference evidence="4 5" key="2">
    <citation type="journal article" date="2021" name="Genomics">
        <title>High-quality reference genome for Clonorchis sinensis.</title>
        <authorList>
            <person name="Young N.D."/>
            <person name="Stroehlein A.J."/>
            <person name="Kinkar L."/>
            <person name="Wang T."/>
            <person name="Sohn W.M."/>
            <person name="Chang B.C.H."/>
            <person name="Kaur P."/>
            <person name="Weisz D."/>
            <person name="Dudchenko O."/>
            <person name="Aiden E.L."/>
            <person name="Korhonen P.K."/>
            <person name="Gasser R.B."/>
        </authorList>
    </citation>
    <scope>NUCLEOTIDE SEQUENCE [LARGE SCALE GENOMIC DNA]</scope>
    <source>
        <strain evidence="4">Cs-k2</strain>
    </source>
</reference>
<sequence length="921" mass="101263">MDTDVDLTELDDWLGTLEELQLGLEKDRSSSQTLNTSLSSAPNASQPNNRPSYVNRTFQNDQKSPRKAVPPVRESSVPLTYSTRETGSLAEARSPARKLSFANDRTASVQNPISQARLSGSGEVSLNGRASIHNALFGKSFKEATAERDLSSLLRDLEVVEERMKELEQENNVFTRRYSLASSPTTSQPVNSMSNGNGFTRNDAQTRRSDSVYSRAENGFISAQWAAEVNRDIKPGVPVIKAVSSDSAPPACLGAGDACVSPPTSPQPNTPSMALLQATEAGLWCVQNSPSRPQTHTTTVGSHVIASTEQHVNRPCPTSPLRKTPRLFPNGEAQYMYQNYETQEKVIEEMKALAAQRALRSPSYANDVQLGTAASSPQTYIPSSRQTPIPPPRQYVESPHIVTPNSCSTPVSQQQCPLVKKLARDGDDDSSLSGISSWSPGQPPATQRRDMIKGTTLSPPSMSDRLSGSLSPSSSTSDKSGSDHADGNPAIYGSRRTLDQNSVKKLVVRIFRPDKTTKAIMIEERMNAGEVASLLIEKNFLKPSTSLAVVEKVPALKIEHVFEEHENVAECILSWPTGSQNMIFFEERKDHFGFIESPKLWLGEEFAEVHRYNSADAVQMMLNNIDQAGFPEWRDYLYIRKPGEKTWSRRLCVLRSSGLYTSKKNKKTLASTDLIRILVLDSHFQLYTTTGGWTRLRAPTPHGFAFKPYSAQDPASTHVFCFCATDEKALRHWVCRLRIAKFGRQLFVDYQNAVARIQRQIAMTYGAPTGHHGMNGSLSACIQRKSSFDILSSSASTAALLPAGSASSLVAGTGSPSIPKRGFLGNNYSLYDQRYPIAPMTKESSQPQQQNQENCRPVSPLLTRNSSSYSAPRSPSYQNNPAFTRGDHSPVARVNFVLPKSSPGTEDTSQDAKPHKSMNYI</sequence>
<dbReference type="GO" id="GO:0007165">
    <property type="term" value="P:signal transduction"/>
    <property type="evidence" value="ECO:0007669"/>
    <property type="project" value="InterPro"/>
</dbReference>
<dbReference type="SMART" id="SM00314">
    <property type="entry name" value="RA"/>
    <property type="match status" value="1"/>
</dbReference>
<keyword evidence="1" id="KW-0175">Coiled coil</keyword>
<comment type="caution">
    <text evidence="4">The sequence shown here is derived from an EMBL/GenBank/DDBJ whole genome shotgun (WGS) entry which is preliminary data.</text>
</comment>
<feature type="compositionally biased region" description="Polar residues" evidence="2">
    <location>
        <begin position="180"/>
        <end position="203"/>
    </location>
</feature>
<feature type="compositionally biased region" description="Polar residues" evidence="2">
    <location>
        <begin position="41"/>
        <end position="62"/>
    </location>
</feature>
<organism evidence="4 5">
    <name type="scientific">Clonorchis sinensis</name>
    <name type="common">Chinese liver fluke</name>
    <dbReference type="NCBI Taxonomy" id="79923"/>
    <lineage>
        <taxon>Eukaryota</taxon>
        <taxon>Metazoa</taxon>
        <taxon>Spiralia</taxon>
        <taxon>Lophotrochozoa</taxon>
        <taxon>Platyhelminthes</taxon>
        <taxon>Trematoda</taxon>
        <taxon>Digenea</taxon>
        <taxon>Opisthorchiida</taxon>
        <taxon>Opisthorchiata</taxon>
        <taxon>Opisthorchiidae</taxon>
        <taxon>Clonorchis</taxon>
    </lineage>
</organism>
<dbReference type="InterPro" id="IPR000159">
    <property type="entry name" value="RA_dom"/>
</dbReference>
<evidence type="ECO:0000313" key="4">
    <source>
        <dbReference type="EMBL" id="KAG5452357.1"/>
    </source>
</evidence>